<organism evidence="1 2">
    <name type="scientific">Acanthoscelides obtectus</name>
    <name type="common">Bean weevil</name>
    <name type="synonym">Bruchus obtectus</name>
    <dbReference type="NCBI Taxonomy" id="200917"/>
    <lineage>
        <taxon>Eukaryota</taxon>
        <taxon>Metazoa</taxon>
        <taxon>Ecdysozoa</taxon>
        <taxon>Arthropoda</taxon>
        <taxon>Hexapoda</taxon>
        <taxon>Insecta</taxon>
        <taxon>Pterygota</taxon>
        <taxon>Neoptera</taxon>
        <taxon>Endopterygota</taxon>
        <taxon>Coleoptera</taxon>
        <taxon>Polyphaga</taxon>
        <taxon>Cucujiformia</taxon>
        <taxon>Chrysomeloidea</taxon>
        <taxon>Chrysomelidae</taxon>
        <taxon>Bruchinae</taxon>
        <taxon>Bruchini</taxon>
        <taxon>Acanthoscelides</taxon>
    </lineage>
</organism>
<dbReference type="OrthoDB" id="6735689at2759"/>
<keyword evidence="2" id="KW-1185">Reference proteome</keyword>
<name>A0A9P0PSZ4_ACAOB</name>
<proteinExistence type="predicted"/>
<gene>
    <name evidence="1" type="ORF">ACAOBT_LOCUS23912</name>
</gene>
<sequence>MEEASTLDCFFKMFKCIAVLLVAAVAVSNAVPIGIYRGAYGVNPLYRNTLINDYYPRNIFGGYPYYKRFDLGYGDYDDWCVTGDCDIYNTFGTYGTIDDLHRREINDRFVPEVLRKYTSGGKIYDVVKKNQLGDVLELNDKHKLENVHLLAGQNTVRDLLNEQQEKVLEDKEILDRLNLKEQLDMEKQKEKLAIMQKIQKEQLDKVHAIEDAKITGMVPDVTYMRNIYGVPPYTTGYGYNDVRTGIFRGIY</sequence>
<reference evidence="1" key="1">
    <citation type="submission" date="2022-03" db="EMBL/GenBank/DDBJ databases">
        <authorList>
            <person name="Sayadi A."/>
        </authorList>
    </citation>
    <scope>NUCLEOTIDE SEQUENCE</scope>
</reference>
<accession>A0A9P0PSZ4</accession>
<dbReference type="Proteomes" id="UP001152888">
    <property type="component" value="Unassembled WGS sequence"/>
</dbReference>
<evidence type="ECO:0000313" key="2">
    <source>
        <dbReference type="Proteomes" id="UP001152888"/>
    </source>
</evidence>
<protein>
    <submittedName>
        <fullName evidence="1">Uncharacterized protein</fullName>
    </submittedName>
</protein>
<evidence type="ECO:0000313" key="1">
    <source>
        <dbReference type="EMBL" id="CAH1997716.1"/>
    </source>
</evidence>
<dbReference type="AlphaFoldDB" id="A0A9P0PSZ4"/>
<comment type="caution">
    <text evidence="1">The sequence shown here is derived from an EMBL/GenBank/DDBJ whole genome shotgun (WGS) entry which is preliminary data.</text>
</comment>
<dbReference type="EMBL" id="CAKOFQ010007300">
    <property type="protein sequence ID" value="CAH1997716.1"/>
    <property type="molecule type" value="Genomic_DNA"/>
</dbReference>